<sequence>MSDNAQVQELERFAREQQFNSQYRQYFGDVWDEAGVKDISKMTISDAEQTLKVLASSQASPQFVKSLLAQAAVDGAPPQVLEYFLNSDIDGDGRTLAIEIFHDGTNPLESDSPQTTPKAQALSLSPTKDTEDLDWEI</sequence>
<evidence type="ECO:0000313" key="2">
    <source>
        <dbReference type="EMBL" id="MBD2505519.1"/>
    </source>
</evidence>
<name>A0ABR8DFV0_9NOST</name>
<proteinExistence type="predicted"/>
<evidence type="ECO:0000256" key="1">
    <source>
        <dbReference type="SAM" id="MobiDB-lite"/>
    </source>
</evidence>
<evidence type="ECO:0000313" key="3">
    <source>
        <dbReference type="Proteomes" id="UP000661112"/>
    </source>
</evidence>
<gene>
    <name evidence="2" type="ORF">H6G83_33825</name>
</gene>
<organism evidence="2 3">
    <name type="scientific">Anabaena azotica FACHB-119</name>
    <dbReference type="NCBI Taxonomy" id="947527"/>
    <lineage>
        <taxon>Bacteria</taxon>
        <taxon>Bacillati</taxon>
        <taxon>Cyanobacteriota</taxon>
        <taxon>Cyanophyceae</taxon>
        <taxon>Nostocales</taxon>
        <taxon>Nostocaceae</taxon>
        <taxon>Anabaena</taxon>
        <taxon>Anabaena azotica</taxon>
    </lineage>
</organism>
<comment type="caution">
    <text evidence="2">The sequence shown here is derived from an EMBL/GenBank/DDBJ whole genome shotgun (WGS) entry which is preliminary data.</text>
</comment>
<dbReference type="EMBL" id="JACJSG010000094">
    <property type="protein sequence ID" value="MBD2505519.1"/>
    <property type="molecule type" value="Genomic_DNA"/>
</dbReference>
<keyword evidence="3" id="KW-1185">Reference proteome</keyword>
<accession>A0ABR8DFV0</accession>
<dbReference type="Proteomes" id="UP000661112">
    <property type="component" value="Unassembled WGS sequence"/>
</dbReference>
<protein>
    <submittedName>
        <fullName evidence="2">Uncharacterized protein</fullName>
    </submittedName>
</protein>
<reference evidence="2 3" key="1">
    <citation type="journal article" date="2020" name="ISME J.">
        <title>Comparative genomics reveals insights into cyanobacterial evolution and habitat adaptation.</title>
        <authorList>
            <person name="Chen M.Y."/>
            <person name="Teng W.K."/>
            <person name="Zhao L."/>
            <person name="Hu C.X."/>
            <person name="Zhou Y.K."/>
            <person name="Han B.P."/>
            <person name="Song L.R."/>
            <person name="Shu W.S."/>
        </authorList>
    </citation>
    <scope>NUCLEOTIDE SEQUENCE [LARGE SCALE GENOMIC DNA]</scope>
    <source>
        <strain evidence="2 3">FACHB-119</strain>
    </source>
</reference>
<dbReference type="RefSeq" id="WP_190480399.1">
    <property type="nucleotide sequence ID" value="NZ_JACJSG010000094.1"/>
</dbReference>
<feature type="compositionally biased region" description="Polar residues" evidence="1">
    <location>
        <begin position="107"/>
        <end position="127"/>
    </location>
</feature>
<feature type="region of interest" description="Disordered" evidence="1">
    <location>
        <begin position="102"/>
        <end position="137"/>
    </location>
</feature>